<evidence type="ECO:0000313" key="14">
    <source>
        <dbReference type="Ensembl" id="ENSFHEP00000029688.1"/>
    </source>
</evidence>
<keyword evidence="8" id="KW-1015">Disulfide bond</keyword>
<feature type="domain" description="Fibronectin type-III" evidence="13">
    <location>
        <begin position="153"/>
        <end position="249"/>
    </location>
</feature>
<keyword evidence="9" id="KW-0675">Receptor</keyword>
<comment type="subcellular location">
    <subcellularLocation>
        <location evidence="1">Membrane</location>
        <topology evidence="1">Single-pass type I membrane protein</topology>
    </subcellularLocation>
</comment>
<evidence type="ECO:0000259" key="13">
    <source>
        <dbReference type="PROSITE" id="PS50853"/>
    </source>
</evidence>
<evidence type="ECO:0000313" key="15">
    <source>
        <dbReference type="Proteomes" id="UP000265000"/>
    </source>
</evidence>
<dbReference type="InterPro" id="IPR052672">
    <property type="entry name" value="Type1_Cytokine_Rcpt_Type2"/>
</dbReference>
<keyword evidence="4" id="KW-0732">Signal</keyword>
<dbReference type="Pfam" id="PF00041">
    <property type="entry name" value="fn3"/>
    <property type="match status" value="2"/>
</dbReference>
<feature type="compositionally biased region" description="Polar residues" evidence="11">
    <location>
        <begin position="556"/>
        <end position="577"/>
    </location>
</feature>
<reference evidence="14" key="2">
    <citation type="submission" date="2025-09" db="UniProtKB">
        <authorList>
            <consortium name="Ensembl"/>
        </authorList>
    </citation>
    <scope>IDENTIFICATION</scope>
</reference>
<evidence type="ECO:0000256" key="7">
    <source>
        <dbReference type="ARBA" id="ARBA00023136"/>
    </source>
</evidence>
<dbReference type="CDD" id="cd00063">
    <property type="entry name" value="FN3"/>
    <property type="match status" value="3"/>
</dbReference>
<evidence type="ECO:0000256" key="6">
    <source>
        <dbReference type="ARBA" id="ARBA00022989"/>
    </source>
</evidence>
<feature type="domain" description="Fibronectin type-III" evidence="13">
    <location>
        <begin position="60"/>
        <end position="152"/>
    </location>
</feature>
<dbReference type="Proteomes" id="UP000265000">
    <property type="component" value="Unplaced"/>
</dbReference>
<dbReference type="Gene3D" id="2.60.40.10">
    <property type="entry name" value="Immunoglobulins"/>
    <property type="match status" value="5"/>
</dbReference>
<keyword evidence="10" id="KW-0325">Glycoprotein</keyword>
<evidence type="ECO:0000256" key="11">
    <source>
        <dbReference type="SAM" id="MobiDB-lite"/>
    </source>
</evidence>
<dbReference type="InterPro" id="IPR013783">
    <property type="entry name" value="Ig-like_fold"/>
</dbReference>
<evidence type="ECO:0000256" key="12">
    <source>
        <dbReference type="SAM" id="Phobius"/>
    </source>
</evidence>
<proteinExistence type="inferred from homology"/>
<dbReference type="PROSITE" id="PS01353">
    <property type="entry name" value="HEMATOPO_REC_L_F2"/>
    <property type="match status" value="1"/>
</dbReference>
<evidence type="ECO:0000256" key="2">
    <source>
        <dbReference type="ARBA" id="ARBA00008921"/>
    </source>
</evidence>
<evidence type="ECO:0000256" key="4">
    <source>
        <dbReference type="ARBA" id="ARBA00022729"/>
    </source>
</evidence>
<dbReference type="InterPro" id="IPR003529">
    <property type="entry name" value="Hematopoietin_rcpt_Gp130_CS"/>
</dbReference>
<dbReference type="GeneTree" id="ENSGT00940000165259"/>
<accession>A0A3Q2QPL5</accession>
<feature type="transmembrane region" description="Helical" evidence="12">
    <location>
        <begin position="442"/>
        <end position="465"/>
    </location>
</feature>
<dbReference type="STRING" id="8078.ENSFHEP00000029688"/>
<evidence type="ECO:0000256" key="5">
    <source>
        <dbReference type="ARBA" id="ARBA00022737"/>
    </source>
</evidence>
<evidence type="ECO:0000256" key="1">
    <source>
        <dbReference type="ARBA" id="ARBA00004479"/>
    </source>
</evidence>
<dbReference type="InterPro" id="IPR003961">
    <property type="entry name" value="FN3_dom"/>
</dbReference>
<feature type="compositionally biased region" description="Polar residues" evidence="11">
    <location>
        <begin position="585"/>
        <end position="596"/>
    </location>
</feature>
<dbReference type="PANTHER" id="PTHR48423">
    <property type="entry name" value="INTERLEUKIN-27 RECEPTOR SUBUNIT ALPHA"/>
    <property type="match status" value="1"/>
</dbReference>
<evidence type="ECO:0000256" key="10">
    <source>
        <dbReference type="ARBA" id="ARBA00023180"/>
    </source>
</evidence>
<dbReference type="SMART" id="SM00060">
    <property type="entry name" value="FN3"/>
    <property type="match status" value="4"/>
</dbReference>
<name>A0A3Q2QPL5_FUNHE</name>
<keyword evidence="7 12" id="KW-0472">Membrane</keyword>
<reference evidence="14" key="1">
    <citation type="submission" date="2025-08" db="UniProtKB">
        <authorList>
            <consortium name="Ensembl"/>
        </authorList>
    </citation>
    <scope>IDENTIFICATION</scope>
</reference>
<dbReference type="AlphaFoldDB" id="A0A3Q2QPL5"/>
<sequence length="630" mass="71463">MIKAYFLSCSKCDSENKGRCSKKLKVEVGEKNWTLTAWNRLGKVEIQDTADLTKRVHMLAPHELTVADVNARTAILSWRWTVQRYDNLSLTCQTNITDTEGHIEHGVGLKVAILTDLRPNWEYQVKVRCRTAEHFWKWGTWSKTVTFRTLGDVPDPLDVWMEEKGNQTLIVWKRPLDHQSHGEIMQYQVTWARTSDSNRLNKTNVPPSAHRHALRLDTGEQYVIKVTAKNKNGSSSPSAITLPVISPDKTSMKVSRLIGSEGGFNLSWSGRPEASCGYIVDWVPANRTEPVDWRKLPPSQTSVRIESKNFKDGLRYQLSIYACTQTSALLLERMEGYVTETRIKDNLFTSLKYKQQGSHVEISWDPVSLTEQSAFIHGYVLYWWETSGQNFSVTTNNPEDTSLTAKNLQTGFYTFKVAARTDVGECGNTTLIATLNFQSDSFIIIFIFSLCAVSALLLIITVLCYHHWTCIKQKLYPEIPKPEMPDWFASPVKRVPPYLQTDLSHNAEEHTDIPQLHYKSGEPLNNNTQDSTALISPQTPHSYQNQPAEKYWASPALNSSGPNVPSQSLFANPTYNPMMTGEDCTPSSDPKLQMRNGYQPQSLDEFFRLCQMDQDPVSFVSGYIMPPQPS</sequence>
<keyword evidence="15" id="KW-1185">Reference proteome</keyword>
<feature type="compositionally biased region" description="Polar residues" evidence="11">
    <location>
        <begin position="523"/>
        <end position="547"/>
    </location>
</feature>
<feature type="domain" description="Fibronectin type-III" evidence="13">
    <location>
        <begin position="343"/>
        <end position="440"/>
    </location>
</feature>
<organism evidence="14 15">
    <name type="scientific">Fundulus heteroclitus</name>
    <name type="common">Killifish</name>
    <name type="synonym">Mummichog</name>
    <dbReference type="NCBI Taxonomy" id="8078"/>
    <lineage>
        <taxon>Eukaryota</taxon>
        <taxon>Metazoa</taxon>
        <taxon>Chordata</taxon>
        <taxon>Craniata</taxon>
        <taxon>Vertebrata</taxon>
        <taxon>Euteleostomi</taxon>
        <taxon>Actinopterygii</taxon>
        <taxon>Neopterygii</taxon>
        <taxon>Teleostei</taxon>
        <taxon>Neoteleostei</taxon>
        <taxon>Acanthomorphata</taxon>
        <taxon>Ovalentaria</taxon>
        <taxon>Atherinomorphae</taxon>
        <taxon>Cyprinodontiformes</taxon>
        <taxon>Fundulidae</taxon>
        <taxon>Fundulus</taxon>
    </lineage>
</organism>
<comment type="similarity">
    <text evidence="2">Belongs to the type I cytokine receptor family. Type 2 subfamily.</text>
</comment>
<dbReference type="GO" id="GO:0004896">
    <property type="term" value="F:cytokine receptor activity"/>
    <property type="evidence" value="ECO:0007669"/>
    <property type="project" value="InterPro"/>
</dbReference>
<dbReference type="PROSITE" id="PS50853">
    <property type="entry name" value="FN3"/>
    <property type="match status" value="3"/>
</dbReference>
<dbReference type="InterPro" id="IPR036116">
    <property type="entry name" value="FN3_sf"/>
</dbReference>
<evidence type="ECO:0000256" key="9">
    <source>
        <dbReference type="ARBA" id="ARBA00023170"/>
    </source>
</evidence>
<evidence type="ECO:0000256" key="3">
    <source>
        <dbReference type="ARBA" id="ARBA00022692"/>
    </source>
</evidence>
<dbReference type="SUPFAM" id="SSF49265">
    <property type="entry name" value="Fibronectin type III"/>
    <property type="match status" value="2"/>
</dbReference>
<dbReference type="Ensembl" id="ENSFHET00000020515.1">
    <property type="protein sequence ID" value="ENSFHEP00000029688.1"/>
    <property type="gene ID" value="ENSFHEG00000014542.1"/>
</dbReference>
<keyword evidence="5" id="KW-0677">Repeat</keyword>
<protein>
    <submittedName>
        <fullName evidence="14">Oncostatin-M-specific receptor subunit beta-like</fullName>
    </submittedName>
</protein>
<keyword evidence="6 12" id="KW-1133">Transmembrane helix</keyword>
<feature type="region of interest" description="Disordered" evidence="11">
    <location>
        <begin position="517"/>
        <end position="596"/>
    </location>
</feature>
<keyword evidence="3 12" id="KW-0812">Transmembrane</keyword>
<dbReference type="PANTHER" id="PTHR48423:SF1">
    <property type="entry name" value="INTERLEUKIN-27 RECEPTOR SUBUNIT ALPHA"/>
    <property type="match status" value="1"/>
</dbReference>
<dbReference type="GO" id="GO:0005886">
    <property type="term" value="C:plasma membrane"/>
    <property type="evidence" value="ECO:0007669"/>
    <property type="project" value="UniProtKB-ARBA"/>
</dbReference>
<evidence type="ECO:0000256" key="8">
    <source>
        <dbReference type="ARBA" id="ARBA00023157"/>
    </source>
</evidence>